<dbReference type="EMBL" id="CP120365">
    <property type="protein sequence ID" value="WHS94584.1"/>
    <property type="molecule type" value="Genomic_DNA"/>
</dbReference>
<accession>A0ABY8TBF7</accession>
<gene>
    <name evidence="1" type="ORF">PZL22_002319</name>
</gene>
<protein>
    <submittedName>
        <fullName evidence="1">Uncharacterized protein</fullName>
    </submittedName>
</protein>
<keyword evidence="2" id="KW-1185">Reference proteome</keyword>
<dbReference type="RefSeq" id="WP_014529559.1">
    <property type="nucleotide sequence ID" value="NZ_CP120365.1"/>
</dbReference>
<name>A0ABY8TBF7_9HYPH</name>
<reference evidence="1 2" key="1">
    <citation type="submission" date="2023-03" db="EMBL/GenBank/DDBJ databases">
        <authorList>
            <person name="Menendez E."/>
            <person name="Kaur S."/>
            <person name="Flores-Felix J.D."/>
            <person name="diCenzo G.C."/>
            <person name="Peix A."/>
            <person name="Velazquez E."/>
        </authorList>
    </citation>
    <scope>NUCLEOTIDE SEQUENCE [LARGE SCALE GENOMIC DNA]</scope>
    <source>
        <strain evidence="1 2">CCBAU 71714</strain>
    </source>
</reference>
<evidence type="ECO:0000313" key="2">
    <source>
        <dbReference type="Proteomes" id="UP001233264"/>
    </source>
</evidence>
<evidence type="ECO:0000313" key="1">
    <source>
        <dbReference type="EMBL" id="WHS94584.1"/>
    </source>
</evidence>
<organism evidence="1 2">
    <name type="scientific">Sinorhizobium kummerowiae</name>
    <dbReference type="NCBI Taxonomy" id="158892"/>
    <lineage>
        <taxon>Bacteria</taxon>
        <taxon>Pseudomonadati</taxon>
        <taxon>Pseudomonadota</taxon>
        <taxon>Alphaproteobacteria</taxon>
        <taxon>Hyphomicrobiales</taxon>
        <taxon>Rhizobiaceae</taxon>
        <taxon>Sinorhizobium/Ensifer group</taxon>
        <taxon>Sinorhizobium</taxon>
    </lineage>
</organism>
<proteinExistence type="predicted"/>
<sequence length="131" mass="14704">MPTIDFSGTTQQVLQLLADEHSKLVKQVSDLEFRANAHRFMFMFVASALSNIDESQYEALMAMTENARKSNINSAEKFASDPKLTPEQRSGARRAFEVMAQEMEEFLTSMRKAKSGESIFTVIQGGKSIED</sequence>
<dbReference type="Proteomes" id="UP001233264">
    <property type="component" value="Chromosome"/>
</dbReference>